<dbReference type="EMBL" id="PYGF01000007">
    <property type="protein sequence ID" value="PSL03404.1"/>
    <property type="molecule type" value="Genomic_DNA"/>
</dbReference>
<name>A0A2P8E1Q5_9BACT</name>
<accession>A0A2P8E1Q5</accession>
<evidence type="ECO:0000313" key="1">
    <source>
        <dbReference type="EMBL" id="PSL03404.1"/>
    </source>
</evidence>
<proteinExistence type="predicted"/>
<keyword evidence="2" id="KW-1185">Reference proteome</keyword>
<dbReference type="Proteomes" id="UP000240708">
    <property type="component" value="Unassembled WGS sequence"/>
</dbReference>
<organism evidence="1 2">
    <name type="scientific">Cecembia rubra</name>
    <dbReference type="NCBI Taxonomy" id="1485585"/>
    <lineage>
        <taxon>Bacteria</taxon>
        <taxon>Pseudomonadati</taxon>
        <taxon>Bacteroidota</taxon>
        <taxon>Cytophagia</taxon>
        <taxon>Cytophagales</taxon>
        <taxon>Cyclobacteriaceae</taxon>
        <taxon>Cecembia</taxon>
    </lineage>
</organism>
<gene>
    <name evidence="1" type="ORF">CLV48_107122</name>
</gene>
<sequence length="57" mass="6297">MILTIKYTENKEARTANTGFASGGVTCKLGVLCFYSSSVLADSFVLRNPPERKARKR</sequence>
<reference evidence="1 2" key="1">
    <citation type="submission" date="2018-03" db="EMBL/GenBank/DDBJ databases">
        <title>Genomic Encyclopedia of Archaeal and Bacterial Type Strains, Phase II (KMG-II): from individual species to whole genera.</title>
        <authorList>
            <person name="Goeker M."/>
        </authorList>
    </citation>
    <scope>NUCLEOTIDE SEQUENCE [LARGE SCALE GENOMIC DNA]</scope>
    <source>
        <strain evidence="1 2">DSM 28057</strain>
    </source>
</reference>
<evidence type="ECO:0000313" key="2">
    <source>
        <dbReference type="Proteomes" id="UP000240708"/>
    </source>
</evidence>
<dbReference type="AlphaFoldDB" id="A0A2P8E1Q5"/>
<protein>
    <submittedName>
        <fullName evidence="1">Uncharacterized protein</fullName>
    </submittedName>
</protein>
<comment type="caution">
    <text evidence="1">The sequence shown here is derived from an EMBL/GenBank/DDBJ whole genome shotgun (WGS) entry which is preliminary data.</text>
</comment>